<dbReference type="Proteomes" id="UP000198949">
    <property type="component" value="Unassembled WGS sequence"/>
</dbReference>
<accession>A0A1G6TTX6</accession>
<name>A0A1G6TTX6_9ACTN</name>
<gene>
    <name evidence="1" type="ORF">SAMN05216270_103154</name>
</gene>
<dbReference type="STRING" id="58114.SAMN05216270_103154"/>
<dbReference type="RefSeq" id="WP_091030725.1">
    <property type="nucleotide sequence ID" value="NZ_FNAD01000003.1"/>
</dbReference>
<reference evidence="2" key="1">
    <citation type="submission" date="2016-10" db="EMBL/GenBank/DDBJ databases">
        <authorList>
            <person name="Varghese N."/>
            <person name="Submissions S."/>
        </authorList>
    </citation>
    <scope>NUCLEOTIDE SEQUENCE [LARGE SCALE GENOMIC DNA]</scope>
    <source>
        <strain evidence="2">CGMCC 4.3516</strain>
    </source>
</reference>
<dbReference type="AlphaFoldDB" id="A0A1G6TTX6"/>
<evidence type="ECO:0000313" key="1">
    <source>
        <dbReference type="EMBL" id="SDD32568.1"/>
    </source>
</evidence>
<sequence length="409" mass="42251">MGDYERISVDTETKNAFDEATGDDPVLNGARALPGVTQTVDAGSAVWDMVQGDTGVAEGVSAIAMDAMHLGAQATAFALEPVATLAGWGLDVLLALVTPLQDALDWVTGSPAQMRESSEVWDRIAQANNDLSQAVADNLQPLSNWSGQDAAMAKLKGNVIAAGFYGAGSMSNDLSGLLAGAQLLADTIQAVIKYLISKLIEYFIVEIAPMILASPATFGASAAMGISWATVRASQTAVSVSAKIAKITTMFGKLSQILVKIASSRVGMVAIDALRNSLPGFIGGIGDASGDQGSISGGTGPVQVDAAEISASVPTFKLIATDAAGVADKVDETIADDLTWGITGWFFASSYNSQCEDMKTMMGFSEETVNLLATNIEACAADWDSADRELGDLFTGLEVQVVGASPDGC</sequence>
<proteinExistence type="predicted"/>
<evidence type="ECO:0000313" key="2">
    <source>
        <dbReference type="Proteomes" id="UP000198949"/>
    </source>
</evidence>
<evidence type="ECO:0008006" key="3">
    <source>
        <dbReference type="Google" id="ProtNLM"/>
    </source>
</evidence>
<keyword evidence="2" id="KW-1185">Reference proteome</keyword>
<protein>
    <recommendedName>
        <fullName evidence="3">WXG100 family type VII secretion target</fullName>
    </recommendedName>
</protein>
<dbReference type="EMBL" id="FNAD01000003">
    <property type="protein sequence ID" value="SDD32568.1"/>
    <property type="molecule type" value="Genomic_DNA"/>
</dbReference>
<organism evidence="1 2">
    <name type="scientific">Glycomyces harbinensis</name>
    <dbReference type="NCBI Taxonomy" id="58114"/>
    <lineage>
        <taxon>Bacteria</taxon>
        <taxon>Bacillati</taxon>
        <taxon>Actinomycetota</taxon>
        <taxon>Actinomycetes</taxon>
        <taxon>Glycomycetales</taxon>
        <taxon>Glycomycetaceae</taxon>
        <taxon>Glycomyces</taxon>
    </lineage>
</organism>
<dbReference type="OrthoDB" id="5180306at2"/>